<proteinExistence type="predicted"/>
<reference evidence="2" key="1">
    <citation type="journal article" date="2021" name="Nat. Microbiol.">
        <title>Cocultivation of an ultrasmall environmental parasitic bacterium with lytic ability against bacteria associated with wastewater foams.</title>
        <authorList>
            <person name="Batinovic S."/>
            <person name="Rose J.J.A."/>
            <person name="Ratcliffe J."/>
            <person name="Seviour R.J."/>
            <person name="Petrovski S."/>
        </authorList>
    </citation>
    <scope>NUCLEOTIDE SEQUENCE</scope>
    <source>
        <strain evidence="2">JR1</strain>
    </source>
</reference>
<evidence type="ECO:0000256" key="1">
    <source>
        <dbReference type="SAM" id="Phobius"/>
    </source>
</evidence>
<feature type="transmembrane region" description="Helical" evidence="1">
    <location>
        <begin position="82"/>
        <end position="104"/>
    </location>
</feature>
<feature type="transmembrane region" description="Helical" evidence="1">
    <location>
        <begin position="55"/>
        <end position="75"/>
    </location>
</feature>
<keyword evidence="1" id="KW-1133">Transmembrane helix</keyword>
<organism evidence="2 3">
    <name type="scientific">Candidatus Mycosynbacter amalyticus</name>
    <dbReference type="NCBI Taxonomy" id="2665156"/>
    <lineage>
        <taxon>Bacteria</taxon>
        <taxon>Candidatus Saccharimonadota</taxon>
        <taxon>Candidatus Saccharimonadota incertae sedis</taxon>
        <taxon>Candidatus Mycosynbacter</taxon>
    </lineage>
</organism>
<dbReference type="AlphaFoldDB" id="A0A857MJX5"/>
<gene>
    <name evidence="2" type="ORF">GII36_03340</name>
</gene>
<evidence type="ECO:0008006" key="4">
    <source>
        <dbReference type="Google" id="ProtNLM"/>
    </source>
</evidence>
<keyword evidence="1" id="KW-0812">Transmembrane</keyword>
<keyword evidence="1" id="KW-0472">Membrane</keyword>
<keyword evidence="3" id="KW-1185">Reference proteome</keyword>
<evidence type="ECO:0000313" key="2">
    <source>
        <dbReference type="EMBL" id="QHN42874.1"/>
    </source>
</evidence>
<name>A0A857MJX5_9BACT</name>
<accession>A0A857MJX5</accession>
<protein>
    <recommendedName>
        <fullName evidence="4">DUF3307 domain-containing protein</fullName>
    </recommendedName>
</protein>
<feature type="transmembrane region" description="Helical" evidence="1">
    <location>
        <begin position="128"/>
        <end position="147"/>
    </location>
</feature>
<dbReference type="RefSeq" id="WP_260762453.1">
    <property type="nucleotide sequence ID" value="NZ_CP045921.1"/>
</dbReference>
<evidence type="ECO:0000313" key="3">
    <source>
        <dbReference type="Proteomes" id="UP001059824"/>
    </source>
</evidence>
<dbReference type="EMBL" id="CP045921">
    <property type="protein sequence ID" value="QHN42874.1"/>
    <property type="molecule type" value="Genomic_DNA"/>
</dbReference>
<sequence>MIGFNHALSGALVAILTPPEYVMYVPLIAFILHFVLDTFPHYGRDDTAPVHSRKFNRILTVDATLCITFIALACWLYPDKILLIAVGAFFAMLPDFLWIFHYYIKVSWKPAQLFFKFAENIQWGERPWGWSLEILYAMVMLAVLVGLS</sequence>
<dbReference type="KEGG" id="mama:GII36_03340"/>
<feature type="transmembrane region" description="Helical" evidence="1">
    <location>
        <begin position="12"/>
        <end position="35"/>
    </location>
</feature>
<dbReference type="Proteomes" id="UP001059824">
    <property type="component" value="Chromosome"/>
</dbReference>